<dbReference type="SMART" id="SM00858">
    <property type="entry name" value="SAF"/>
    <property type="match status" value="1"/>
</dbReference>
<dbReference type="RefSeq" id="WP_107665459.1">
    <property type="nucleotide sequence ID" value="NZ_PZKG01000136.1"/>
</dbReference>
<reference evidence="2 3" key="1">
    <citation type="submission" date="2018-03" db="EMBL/GenBank/DDBJ databases">
        <title>Cereibacter changlensis.</title>
        <authorList>
            <person name="Meyer T.E."/>
            <person name="Miller S."/>
            <person name="Lodha T."/>
            <person name="Gandham S."/>
            <person name="Chintalapati S."/>
            <person name="Chintalapati V.R."/>
        </authorList>
    </citation>
    <scope>NUCLEOTIDE SEQUENCE [LARGE SCALE GENOMIC DNA]</scope>
    <source>
        <strain evidence="2 3">JA139</strain>
    </source>
</reference>
<protein>
    <submittedName>
        <fullName evidence="2">Flp pilus assembly protein CpaB</fullName>
    </submittedName>
</protein>
<accession>A0A2T4JQC2</accession>
<name>A0A2T4JQC2_9RHOB</name>
<dbReference type="InterPro" id="IPR031571">
    <property type="entry name" value="RcpC_dom"/>
</dbReference>
<gene>
    <name evidence="2" type="primary">cpaB</name>
    <name evidence="2" type="ORF">C5F48_19360</name>
</gene>
<keyword evidence="3" id="KW-1185">Reference proteome</keyword>
<sequence length="278" mass="29611">MRLVFAIVLLIGLALAGTAVYMAQGFIATTQAELEQERAVRAQLGPMAAVYVVNKPLNYGDPLTKDDVQKIYWPANALPETIFQDEAMLFPEGETRPRYMNRQIEAFEPLLASRVTEPGVQVGLVVSKGMRAFAISVNAQTGVSGFLQPGSYVDVIWTGTAEGGGMTRQIENKLRVIAVDQTANDASAGQAIVARTVTVEVTPQQVAILAQAQSSGQLSLSMVGHQDEPDADVTPVDTADITGVVAAAPAPQVQQAKSCSVRMRKGQDVVEIPIACTN</sequence>
<organism evidence="2 3">
    <name type="scientific">Cereibacter changlensis JA139</name>
    <dbReference type="NCBI Taxonomy" id="1188249"/>
    <lineage>
        <taxon>Bacteria</taxon>
        <taxon>Pseudomonadati</taxon>
        <taxon>Pseudomonadota</taxon>
        <taxon>Alphaproteobacteria</taxon>
        <taxon>Rhodobacterales</taxon>
        <taxon>Paracoccaceae</taxon>
        <taxon>Cereibacter</taxon>
    </lineage>
</organism>
<dbReference type="AlphaFoldDB" id="A0A2T4JQC2"/>
<dbReference type="NCBIfam" id="TIGR03177">
    <property type="entry name" value="pilus_cpaB"/>
    <property type="match status" value="1"/>
</dbReference>
<dbReference type="EMBL" id="PZKG01000136">
    <property type="protein sequence ID" value="PTE20108.1"/>
    <property type="molecule type" value="Genomic_DNA"/>
</dbReference>
<dbReference type="InterPro" id="IPR013974">
    <property type="entry name" value="SAF"/>
</dbReference>
<evidence type="ECO:0000313" key="2">
    <source>
        <dbReference type="EMBL" id="PTE20108.1"/>
    </source>
</evidence>
<evidence type="ECO:0000313" key="3">
    <source>
        <dbReference type="Proteomes" id="UP000241010"/>
    </source>
</evidence>
<dbReference type="Proteomes" id="UP000241010">
    <property type="component" value="Unassembled WGS sequence"/>
</dbReference>
<feature type="domain" description="SAF" evidence="1">
    <location>
        <begin position="48"/>
        <end position="116"/>
    </location>
</feature>
<dbReference type="InterPro" id="IPR017592">
    <property type="entry name" value="Pilus_assmbl_Flp-typ_CpaB"/>
</dbReference>
<evidence type="ECO:0000259" key="1">
    <source>
        <dbReference type="SMART" id="SM00858"/>
    </source>
</evidence>
<dbReference type="CDD" id="cd11614">
    <property type="entry name" value="SAF_CpaB_FlgA_like"/>
    <property type="match status" value="1"/>
</dbReference>
<proteinExistence type="predicted"/>
<dbReference type="OrthoDB" id="163768at2"/>
<dbReference type="Pfam" id="PF08666">
    <property type="entry name" value="SAF"/>
    <property type="match status" value="1"/>
</dbReference>
<comment type="caution">
    <text evidence="2">The sequence shown here is derived from an EMBL/GenBank/DDBJ whole genome shotgun (WGS) entry which is preliminary data.</text>
</comment>
<dbReference type="Pfam" id="PF16976">
    <property type="entry name" value="RcpC"/>
    <property type="match status" value="1"/>
</dbReference>